<name>A0ABN2L139_9MICC</name>
<keyword evidence="1" id="KW-1133">Transmembrane helix</keyword>
<comment type="caution">
    <text evidence="3">The sequence shown here is derived from an EMBL/GenBank/DDBJ whole genome shotgun (WGS) entry which is preliminary data.</text>
</comment>
<feature type="transmembrane region" description="Helical" evidence="1">
    <location>
        <begin position="114"/>
        <end position="147"/>
    </location>
</feature>
<feature type="transmembrane region" description="Helical" evidence="1">
    <location>
        <begin position="341"/>
        <end position="360"/>
    </location>
</feature>
<evidence type="ECO:0000313" key="4">
    <source>
        <dbReference type="Proteomes" id="UP001501204"/>
    </source>
</evidence>
<protein>
    <submittedName>
        <fullName evidence="3">DUF418 domain-containing protein</fullName>
    </submittedName>
</protein>
<feature type="transmembrane region" description="Helical" evidence="1">
    <location>
        <begin position="196"/>
        <end position="222"/>
    </location>
</feature>
<organism evidence="3 4">
    <name type="scientific">Kocuria aegyptia</name>
    <dbReference type="NCBI Taxonomy" id="330943"/>
    <lineage>
        <taxon>Bacteria</taxon>
        <taxon>Bacillati</taxon>
        <taxon>Actinomycetota</taxon>
        <taxon>Actinomycetes</taxon>
        <taxon>Micrococcales</taxon>
        <taxon>Micrococcaceae</taxon>
        <taxon>Kocuria</taxon>
    </lineage>
</organism>
<dbReference type="EMBL" id="BAAAOA010000046">
    <property type="protein sequence ID" value="GAA1771651.1"/>
    <property type="molecule type" value="Genomic_DNA"/>
</dbReference>
<feature type="transmembrane region" description="Helical" evidence="1">
    <location>
        <begin position="366"/>
        <end position="386"/>
    </location>
</feature>
<feature type="transmembrane region" description="Helical" evidence="1">
    <location>
        <begin position="154"/>
        <end position="176"/>
    </location>
</feature>
<dbReference type="Pfam" id="PF04235">
    <property type="entry name" value="DUF418"/>
    <property type="match status" value="1"/>
</dbReference>
<dbReference type="InterPro" id="IPR052529">
    <property type="entry name" value="Bact_Transport_Assoc"/>
</dbReference>
<keyword evidence="4" id="KW-1185">Reference proteome</keyword>
<feature type="transmembrane region" description="Helical" evidence="1">
    <location>
        <begin position="22"/>
        <end position="40"/>
    </location>
</feature>
<evidence type="ECO:0000256" key="1">
    <source>
        <dbReference type="SAM" id="Phobius"/>
    </source>
</evidence>
<keyword evidence="1" id="KW-0812">Transmembrane</keyword>
<proteinExistence type="predicted"/>
<feature type="transmembrane region" description="Helical" evidence="1">
    <location>
        <begin position="284"/>
        <end position="302"/>
    </location>
</feature>
<feature type="domain" description="DUF418" evidence="2">
    <location>
        <begin position="228"/>
        <end position="404"/>
    </location>
</feature>
<dbReference type="PANTHER" id="PTHR30590:SF2">
    <property type="entry name" value="INNER MEMBRANE PROTEIN"/>
    <property type="match status" value="1"/>
</dbReference>
<accession>A0ABN2L139</accession>
<dbReference type="Proteomes" id="UP001501204">
    <property type="component" value="Unassembled WGS sequence"/>
</dbReference>
<reference evidence="3 4" key="1">
    <citation type="journal article" date="2019" name="Int. J. Syst. Evol. Microbiol.">
        <title>The Global Catalogue of Microorganisms (GCM) 10K type strain sequencing project: providing services to taxonomists for standard genome sequencing and annotation.</title>
        <authorList>
            <consortium name="The Broad Institute Genomics Platform"/>
            <consortium name="The Broad Institute Genome Sequencing Center for Infectious Disease"/>
            <person name="Wu L."/>
            <person name="Ma J."/>
        </authorList>
    </citation>
    <scope>NUCLEOTIDE SEQUENCE [LARGE SCALE GENOMIC DNA]</scope>
    <source>
        <strain evidence="3 4">JCM 14735</strain>
    </source>
</reference>
<sequence>MNAVRPSWAAGRVPAPDVARGLMLWVIAVANVTVWIWAAGPTDGPRDRTLGTGADTAGWTADDVVNMAMSMLVDGRGFPLFSFLVGYGVGQIAAREAARGTPLPLARGLLLRRYGWLVLIGALHACLLFPGDIITAYAFGGLFLAVLIAESTRTLVVLAALGSVLMVLYGAASWAVRTPGTPPFPSLVADSLPERLVLGVAEGFGVVSFAPLQLLGLLPMLLLGLALSRYRVLEDPGSRRGRLVGTAAACIVLGLATGTGTGLLTTDRLEPTPAAGSVLTGVDAMTGAAQGIGYALVVALVCDRVLRRAPGPRTGAGVLRAREHPMLWSLQALGRRSMSGYLAQSVLFTVLLPPFALGLGRALTPTAALLLGSAVWLATLLGAALLERRGRPGPAEALHRRLFLGPARDRSGPPPAASA</sequence>
<evidence type="ECO:0000259" key="2">
    <source>
        <dbReference type="Pfam" id="PF04235"/>
    </source>
</evidence>
<keyword evidence="1" id="KW-0472">Membrane</keyword>
<evidence type="ECO:0000313" key="3">
    <source>
        <dbReference type="EMBL" id="GAA1771651.1"/>
    </source>
</evidence>
<feature type="transmembrane region" description="Helical" evidence="1">
    <location>
        <begin position="243"/>
        <end position="264"/>
    </location>
</feature>
<dbReference type="InterPro" id="IPR007349">
    <property type="entry name" value="DUF418"/>
</dbReference>
<dbReference type="RefSeq" id="WP_344124204.1">
    <property type="nucleotide sequence ID" value="NZ_BAAAOA010000046.1"/>
</dbReference>
<dbReference type="PANTHER" id="PTHR30590">
    <property type="entry name" value="INNER MEMBRANE PROTEIN"/>
    <property type="match status" value="1"/>
</dbReference>
<gene>
    <name evidence="3" type="ORF">GCM10009767_31980</name>
</gene>